<evidence type="ECO:0000256" key="3">
    <source>
        <dbReference type="SAM" id="Phobius"/>
    </source>
</evidence>
<dbReference type="PRINTS" id="PR00262">
    <property type="entry name" value="IL1HBGF"/>
</dbReference>
<evidence type="ECO:0000313" key="5">
    <source>
        <dbReference type="Proteomes" id="UP000257200"/>
    </source>
</evidence>
<dbReference type="GO" id="GO:0048665">
    <property type="term" value="P:neuron fate specification"/>
    <property type="evidence" value="ECO:0007669"/>
    <property type="project" value="Ensembl"/>
</dbReference>
<dbReference type="InterPro" id="IPR002209">
    <property type="entry name" value="Fibroblast_GF_fam"/>
</dbReference>
<dbReference type="SUPFAM" id="SSF50353">
    <property type="entry name" value="Cytokine"/>
    <property type="match status" value="1"/>
</dbReference>
<dbReference type="PROSITE" id="PS00247">
    <property type="entry name" value="HBGF_FGF"/>
    <property type="match status" value="1"/>
</dbReference>
<dbReference type="GO" id="GO:0008083">
    <property type="term" value="F:growth factor activity"/>
    <property type="evidence" value="ECO:0007669"/>
    <property type="project" value="InterPro"/>
</dbReference>
<dbReference type="Pfam" id="PF00167">
    <property type="entry name" value="FGF"/>
    <property type="match status" value="1"/>
</dbReference>
<sequence length="231" mass="25295">MRHSLPAGGSKDTVRRGIRRTMLLLAVTASVANVLFAIGAVCMPLSDQGPHISQGWGQVVRLRHLYAVRPGLHLLISGDGQIHGSADQTVNSLLEIRPVDPGCVVIRGVETTRFLCMEGDGRLYSSHTYSRDDCTFREQILADGYSVYISDRHGALLSLGNHRQRQQGLDRGVPALAQFLPRISTLDKTLSSKPAVNPHQLSAVQTEEPVDAMDSFGKLSQIIHSPSFHKR</sequence>
<feature type="transmembrane region" description="Helical" evidence="3">
    <location>
        <begin position="21"/>
        <end position="41"/>
    </location>
</feature>
<dbReference type="GO" id="GO:0008284">
    <property type="term" value="P:positive regulation of cell population proliferation"/>
    <property type="evidence" value="ECO:0007669"/>
    <property type="project" value="Ensembl"/>
</dbReference>
<keyword evidence="3" id="KW-1133">Transmembrane helix</keyword>
<proteinExistence type="inferred from homology"/>
<reference evidence="4" key="2">
    <citation type="submission" date="2025-09" db="UniProtKB">
        <authorList>
            <consortium name="Ensembl"/>
        </authorList>
    </citation>
    <scope>IDENTIFICATION</scope>
</reference>
<keyword evidence="3" id="KW-0812">Transmembrane</keyword>
<evidence type="ECO:0000313" key="4">
    <source>
        <dbReference type="Ensembl" id="ENSAPOP00000000690.1"/>
    </source>
</evidence>
<keyword evidence="3" id="KW-0472">Membrane</keyword>
<dbReference type="FunCoup" id="A0A3Q1EZS6">
    <property type="interactions" value="1133"/>
</dbReference>
<dbReference type="PRINTS" id="PR00263">
    <property type="entry name" value="HBGFFGF"/>
</dbReference>
<keyword evidence="5" id="KW-1185">Reference proteome</keyword>
<dbReference type="GeneTree" id="ENSGT00940000160601"/>
<reference evidence="4" key="1">
    <citation type="submission" date="2025-08" db="UniProtKB">
        <authorList>
            <consortium name="Ensembl"/>
        </authorList>
    </citation>
    <scope>IDENTIFICATION</scope>
</reference>
<dbReference type="AlphaFoldDB" id="A0A3Q1EZS6"/>
<dbReference type="InterPro" id="IPR008996">
    <property type="entry name" value="IL1/FGF"/>
</dbReference>
<name>A0A3Q1EZS6_9TELE</name>
<dbReference type="GO" id="GO:0031290">
    <property type="term" value="P:retinal ganglion cell axon guidance"/>
    <property type="evidence" value="ECO:0007669"/>
    <property type="project" value="Ensembl"/>
</dbReference>
<dbReference type="Gene3D" id="2.80.10.50">
    <property type="match status" value="1"/>
</dbReference>
<comment type="similarity">
    <text evidence="1 2">Belongs to the heparin-binding growth factors family.</text>
</comment>
<dbReference type="Proteomes" id="UP000257200">
    <property type="component" value="Unplaced"/>
</dbReference>
<accession>A0A3Q1EZS6</accession>
<dbReference type="GO" id="GO:0007420">
    <property type="term" value="P:brain development"/>
    <property type="evidence" value="ECO:0007669"/>
    <property type="project" value="Ensembl"/>
</dbReference>
<evidence type="ECO:0000256" key="2">
    <source>
        <dbReference type="RuleBase" id="RU049442"/>
    </source>
</evidence>
<dbReference type="GO" id="GO:0002088">
    <property type="term" value="P:lens development in camera-type eye"/>
    <property type="evidence" value="ECO:0007669"/>
    <property type="project" value="Ensembl"/>
</dbReference>
<evidence type="ECO:0000256" key="1">
    <source>
        <dbReference type="ARBA" id="ARBA00007936"/>
    </source>
</evidence>
<dbReference type="GO" id="GO:0050769">
    <property type="term" value="P:positive regulation of neurogenesis"/>
    <property type="evidence" value="ECO:0007669"/>
    <property type="project" value="Ensembl"/>
</dbReference>
<dbReference type="PANTHER" id="PTHR11486">
    <property type="entry name" value="FIBROBLAST GROWTH FACTOR"/>
    <property type="match status" value="1"/>
</dbReference>
<protein>
    <recommendedName>
        <fullName evidence="2">Fibroblast growth factor</fullName>
        <shortName evidence="2">FGF</shortName>
    </recommendedName>
</protein>
<dbReference type="GO" id="GO:0048709">
    <property type="term" value="P:oligodendrocyte differentiation"/>
    <property type="evidence" value="ECO:0007669"/>
    <property type="project" value="Ensembl"/>
</dbReference>
<dbReference type="SMART" id="SM00442">
    <property type="entry name" value="FGF"/>
    <property type="match status" value="1"/>
</dbReference>
<dbReference type="STRING" id="80966.ENSAPOP00000000690"/>
<dbReference type="InParanoid" id="A0A3Q1EZS6"/>
<dbReference type="GO" id="GO:0060041">
    <property type="term" value="P:retina development in camera-type eye"/>
    <property type="evidence" value="ECO:0007669"/>
    <property type="project" value="Ensembl"/>
</dbReference>
<dbReference type="Ensembl" id="ENSAPOT00000016431.1">
    <property type="protein sequence ID" value="ENSAPOP00000000690.1"/>
    <property type="gene ID" value="ENSAPOG00000001901.1"/>
</dbReference>
<organism evidence="4 5">
    <name type="scientific">Acanthochromis polyacanthus</name>
    <name type="common">spiny chromis</name>
    <dbReference type="NCBI Taxonomy" id="80966"/>
    <lineage>
        <taxon>Eukaryota</taxon>
        <taxon>Metazoa</taxon>
        <taxon>Chordata</taxon>
        <taxon>Craniata</taxon>
        <taxon>Vertebrata</taxon>
        <taxon>Euteleostomi</taxon>
        <taxon>Actinopterygii</taxon>
        <taxon>Neopterygii</taxon>
        <taxon>Teleostei</taxon>
        <taxon>Neoteleostei</taxon>
        <taxon>Acanthomorphata</taxon>
        <taxon>Ovalentaria</taxon>
        <taxon>Pomacentridae</taxon>
        <taxon>Acanthochromis</taxon>
    </lineage>
</organism>